<protein>
    <submittedName>
        <fullName evidence="1">Uncharacterized protein</fullName>
    </submittedName>
</protein>
<sequence>MKPSDTPDNGALVKFKRIDDDQWRDGEFDLENQMYIEIYSAELTTHNRSDVEKWEYVKD</sequence>
<gene>
    <name evidence="1" type="ORF">SAMN04487995_1983</name>
</gene>
<dbReference type="Proteomes" id="UP000199532">
    <property type="component" value="Unassembled WGS sequence"/>
</dbReference>
<dbReference type="OrthoDB" id="964112at2"/>
<reference evidence="1 2" key="1">
    <citation type="submission" date="2016-10" db="EMBL/GenBank/DDBJ databases">
        <authorList>
            <person name="de Groot N.N."/>
        </authorList>
    </citation>
    <scope>NUCLEOTIDE SEQUENCE [LARGE SCALE GENOMIC DNA]</scope>
    <source>
        <strain evidence="1 2">DSM 19938</strain>
    </source>
</reference>
<name>A0A1H6TDQ5_9BACT</name>
<organism evidence="1 2">
    <name type="scientific">Dyadobacter koreensis</name>
    <dbReference type="NCBI Taxonomy" id="408657"/>
    <lineage>
        <taxon>Bacteria</taxon>
        <taxon>Pseudomonadati</taxon>
        <taxon>Bacteroidota</taxon>
        <taxon>Cytophagia</taxon>
        <taxon>Cytophagales</taxon>
        <taxon>Spirosomataceae</taxon>
        <taxon>Dyadobacter</taxon>
    </lineage>
</organism>
<evidence type="ECO:0000313" key="2">
    <source>
        <dbReference type="Proteomes" id="UP000199532"/>
    </source>
</evidence>
<evidence type="ECO:0000313" key="1">
    <source>
        <dbReference type="EMBL" id="SEI74375.1"/>
    </source>
</evidence>
<dbReference type="RefSeq" id="WP_090334999.1">
    <property type="nucleotide sequence ID" value="NZ_FNXY01000003.1"/>
</dbReference>
<dbReference type="AlphaFoldDB" id="A0A1H6TDQ5"/>
<dbReference type="STRING" id="408657.SAMN04487995_1983"/>
<proteinExistence type="predicted"/>
<keyword evidence="2" id="KW-1185">Reference proteome</keyword>
<accession>A0A1H6TDQ5</accession>
<dbReference type="EMBL" id="FNXY01000003">
    <property type="protein sequence ID" value="SEI74375.1"/>
    <property type="molecule type" value="Genomic_DNA"/>
</dbReference>